<dbReference type="GO" id="GO:0005615">
    <property type="term" value="C:extracellular space"/>
    <property type="evidence" value="ECO:0007669"/>
    <property type="project" value="TreeGrafter"/>
</dbReference>
<dbReference type="GO" id="GO:0016020">
    <property type="term" value="C:membrane"/>
    <property type="evidence" value="ECO:0007669"/>
    <property type="project" value="TreeGrafter"/>
</dbReference>
<gene>
    <name evidence="4" type="ORF">GTP77_23820</name>
</gene>
<dbReference type="AlphaFoldDB" id="A0A7X4HFL7"/>
<accession>A0A7X4HFL7</accession>
<reference evidence="4 5" key="1">
    <citation type="submission" date="2019-12" db="EMBL/GenBank/DDBJ databases">
        <title>Novel species isolated from a subtropical stream in China.</title>
        <authorList>
            <person name="Lu H."/>
        </authorList>
    </citation>
    <scope>NUCLEOTIDE SEQUENCE [LARGE SCALE GENOMIC DNA]</scope>
    <source>
        <strain evidence="4 5">FT127W</strain>
    </source>
</reference>
<dbReference type="Proteomes" id="UP000450676">
    <property type="component" value="Unassembled WGS sequence"/>
</dbReference>
<evidence type="ECO:0000256" key="2">
    <source>
        <dbReference type="SAM" id="SignalP"/>
    </source>
</evidence>
<proteinExistence type="predicted"/>
<name>A0A7X4HFL7_9BURK</name>
<keyword evidence="4" id="KW-0378">Hydrolase</keyword>
<dbReference type="GO" id="GO:0070006">
    <property type="term" value="F:metalloaminopeptidase activity"/>
    <property type="evidence" value="ECO:0007669"/>
    <property type="project" value="TreeGrafter"/>
</dbReference>
<dbReference type="CDD" id="cd09604">
    <property type="entry name" value="M1_APN_like"/>
    <property type="match status" value="1"/>
</dbReference>
<evidence type="ECO:0000313" key="4">
    <source>
        <dbReference type="EMBL" id="MYN10356.1"/>
    </source>
</evidence>
<feature type="chain" id="PRO_5031366139" evidence="2">
    <location>
        <begin position="20"/>
        <end position="807"/>
    </location>
</feature>
<feature type="region of interest" description="Disordered" evidence="1">
    <location>
        <begin position="763"/>
        <end position="807"/>
    </location>
</feature>
<dbReference type="RefSeq" id="WP_161074665.1">
    <property type="nucleotide sequence ID" value="NZ_WWCU01000036.1"/>
</dbReference>
<keyword evidence="4" id="KW-0645">Protease</keyword>
<dbReference type="Gene3D" id="1.10.390.10">
    <property type="entry name" value="Neutral Protease Domain 2"/>
    <property type="match status" value="1"/>
</dbReference>
<sequence>MKRLPISIAALCLSLSAQAADGFDDKFRQLDELLPTATQYRTASGAPGHAYWQQRADYTIRASLDEAKRAITGSGQVTYHNNSPDTLHYLWVQLDQNIYKPDSDARRMLTAPSREAWTKARGAEDGMKFEGMRGILAGRDFDGGFKIGAVKTAGGQPLKTTVNQTMMRIDLPTPLKPGEKFSFAIDWQYNINEQKVLGGRSGYEYFEQDKNTLFEVAQWFPRMAAYYDVAGWQHKQFIGSGEFTLEFGDYDVSLTVPADHVVASTGELLNPEQVLSPAQRERLARARTSDKPVVIVTQAEAEAAEKSVSTATKTWHFKAKNVRDFAWASSRKFIWDAQGYKKDGTNVMAMSYYPKEGNPLWEKFSTQAIIHTIEQYNKFSFDYPYPTAISVNGPVGGMEYPMISFNGPRPTKDKKTGEITYSKRAKYGLIGVIIHEVGHNYFPMIVNSDERQWTWMDEGLNTFVQYLAEQAWEENYPQSRGEPRAIVDYMRSRNQVPIMTNSESLLQFGNNAYAKPATALNILRETILGRELFDHAFREYGRRWKFKRPTPADFFRTMEDASGTDLDWFWRGWFYTTDAVDISVDGISEVAVSTKNPEIEKAWKKEQKAAEPESMTDIKNKGMPRRTDAHPELKDFYNEHDDYTVTNKDRNNYAEAVEKLEPWEKKLLEQGKHLYLVDFSNVGGLVMPLILQIELKSGKKYIERVPAEVWRYSPKKITKVIVTDEPMVSLTQDPNWETADIDTSNNAWPRKLTPSRMELYKQEQGREDMMKDYNTPLKGKDAKTEAGELKGETKGEAKAEAKGEAKK</sequence>
<dbReference type="Pfam" id="PF01433">
    <property type="entry name" value="Peptidase_M1"/>
    <property type="match status" value="1"/>
</dbReference>
<organism evidence="4 5">
    <name type="scientific">Pseudoduganella aquatica</name>
    <dbReference type="NCBI Taxonomy" id="2660641"/>
    <lineage>
        <taxon>Bacteria</taxon>
        <taxon>Pseudomonadati</taxon>
        <taxon>Pseudomonadota</taxon>
        <taxon>Betaproteobacteria</taxon>
        <taxon>Burkholderiales</taxon>
        <taxon>Oxalobacteraceae</taxon>
        <taxon>Telluria group</taxon>
        <taxon>Pseudoduganella</taxon>
    </lineage>
</organism>
<dbReference type="GO" id="GO:0005737">
    <property type="term" value="C:cytoplasm"/>
    <property type="evidence" value="ECO:0007669"/>
    <property type="project" value="TreeGrafter"/>
</dbReference>
<evidence type="ECO:0000313" key="5">
    <source>
        <dbReference type="Proteomes" id="UP000450676"/>
    </source>
</evidence>
<dbReference type="EMBL" id="WWCU01000036">
    <property type="protein sequence ID" value="MYN10356.1"/>
    <property type="molecule type" value="Genomic_DNA"/>
</dbReference>
<dbReference type="SUPFAM" id="SSF55486">
    <property type="entry name" value="Metalloproteases ('zincins'), catalytic domain"/>
    <property type="match status" value="1"/>
</dbReference>
<comment type="caution">
    <text evidence="4">The sequence shown here is derived from an EMBL/GenBank/DDBJ whole genome shotgun (WGS) entry which is preliminary data.</text>
</comment>
<dbReference type="PANTHER" id="PTHR11533:SF174">
    <property type="entry name" value="PUROMYCIN-SENSITIVE AMINOPEPTIDASE-RELATED"/>
    <property type="match status" value="1"/>
</dbReference>
<feature type="signal peptide" evidence="2">
    <location>
        <begin position="1"/>
        <end position="19"/>
    </location>
</feature>
<feature type="region of interest" description="Disordered" evidence="1">
    <location>
        <begin position="604"/>
        <end position="625"/>
    </location>
</feature>
<keyword evidence="2" id="KW-0732">Signal</keyword>
<keyword evidence="4" id="KW-0031">Aminopeptidase</keyword>
<dbReference type="InterPro" id="IPR050344">
    <property type="entry name" value="Peptidase_M1_aminopeptidases"/>
</dbReference>
<feature type="compositionally biased region" description="Basic and acidic residues" evidence="1">
    <location>
        <begin position="778"/>
        <end position="807"/>
    </location>
</feature>
<dbReference type="PANTHER" id="PTHR11533">
    <property type="entry name" value="PROTEASE M1 ZINC METALLOPROTEASE"/>
    <property type="match status" value="1"/>
</dbReference>
<keyword evidence="5" id="KW-1185">Reference proteome</keyword>
<dbReference type="GO" id="GO:0008270">
    <property type="term" value="F:zinc ion binding"/>
    <property type="evidence" value="ECO:0007669"/>
    <property type="project" value="InterPro"/>
</dbReference>
<protein>
    <submittedName>
        <fullName evidence="4">Aminopeptidase</fullName>
    </submittedName>
</protein>
<evidence type="ECO:0000259" key="3">
    <source>
        <dbReference type="Pfam" id="PF01433"/>
    </source>
</evidence>
<dbReference type="GO" id="GO:0042277">
    <property type="term" value="F:peptide binding"/>
    <property type="evidence" value="ECO:0007669"/>
    <property type="project" value="TreeGrafter"/>
</dbReference>
<dbReference type="GO" id="GO:0043171">
    <property type="term" value="P:peptide catabolic process"/>
    <property type="evidence" value="ECO:0007669"/>
    <property type="project" value="TreeGrafter"/>
</dbReference>
<dbReference type="InterPro" id="IPR014782">
    <property type="entry name" value="Peptidase_M1_dom"/>
</dbReference>
<evidence type="ECO:0000256" key="1">
    <source>
        <dbReference type="SAM" id="MobiDB-lite"/>
    </source>
</evidence>
<dbReference type="InterPro" id="IPR027268">
    <property type="entry name" value="Peptidase_M4/M1_CTD_sf"/>
</dbReference>
<feature type="domain" description="Peptidase M1 membrane alanine aminopeptidase" evidence="3">
    <location>
        <begin position="368"/>
        <end position="573"/>
    </location>
</feature>